<dbReference type="AlphaFoldDB" id="A0AAV4UAJ4"/>
<reference evidence="1 2" key="1">
    <citation type="submission" date="2021-06" db="EMBL/GenBank/DDBJ databases">
        <title>Caerostris darwini draft genome.</title>
        <authorList>
            <person name="Kono N."/>
            <person name="Arakawa K."/>
        </authorList>
    </citation>
    <scope>NUCLEOTIDE SEQUENCE [LARGE SCALE GENOMIC DNA]</scope>
</reference>
<proteinExistence type="predicted"/>
<evidence type="ECO:0000313" key="2">
    <source>
        <dbReference type="Proteomes" id="UP001054837"/>
    </source>
</evidence>
<evidence type="ECO:0000313" key="1">
    <source>
        <dbReference type="EMBL" id="GIY54789.1"/>
    </source>
</evidence>
<protein>
    <submittedName>
        <fullName evidence="1">Uncharacterized protein</fullName>
    </submittedName>
</protein>
<keyword evidence="2" id="KW-1185">Reference proteome</keyword>
<gene>
    <name evidence="1" type="ORF">CDAR_293371</name>
</gene>
<sequence>MLYGSISLTQIAPTAFGAEKTIGEGGKRRNSYRKMTFLLFWAQVEKGQLLTPYPINSVTGALRVDPVDSNCTYSLRGRENN</sequence>
<organism evidence="1 2">
    <name type="scientific">Caerostris darwini</name>
    <dbReference type="NCBI Taxonomy" id="1538125"/>
    <lineage>
        <taxon>Eukaryota</taxon>
        <taxon>Metazoa</taxon>
        <taxon>Ecdysozoa</taxon>
        <taxon>Arthropoda</taxon>
        <taxon>Chelicerata</taxon>
        <taxon>Arachnida</taxon>
        <taxon>Araneae</taxon>
        <taxon>Araneomorphae</taxon>
        <taxon>Entelegynae</taxon>
        <taxon>Araneoidea</taxon>
        <taxon>Araneidae</taxon>
        <taxon>Caerostris</taxon>
    </lineage>
</organism>
<comment type="caution">
    <text evidence="1">The sequence shown here is derived from an EMBL/GenBank/DDBJ whole genome shotgun (WGS) entry which is preliminary data.</text>
</comment>
<dbReference type="EMBL" id="BPLQ01010975">
    <property type="protein sequence ID" value="GIY54789.1"/>
    <property type="molecule type" value="Genomic_DNA"/>
</dbReference>
<name>A0AAV4UAJ4_9ARAC</name>
<dbReference type="Proteomes" id="UP001054837">
    <property type="component" value="Unassembled WGS sequence"/>
</dbReference>
<accession>A0AAV4UAJ4</accession>